<comment type="cofactor">
    <cofactor evidence="1">
        <name>Zn(2+)</name>
        <dbReference type="ChEBI" id="CHEBI:29105"/>
    </cofactor>
</comment>
<keyword evidence="3" id="KW-0645">Protease</keyword>
<dbReference type="FunFam" id="3.30.830.10:FF:000028">
    <property type="entry name" value="Insulin-degrading enzyme-like 1 peroxisomal"/>
    <property type="match status" value="1"/>
</dbReference>
<dbReference type="Proteomes" id="UP000283530">
    <property type="component" value="Unassembled WGS sequence"/>
</dbReference>
<dbReference type="OrthoDB" id="952271at2759"/>
<organism evidence="13 14">
    <name type="scientific">Cinnamomum micranthum f. kanehirae</name>
    <dbReference type="NCBI Taxonomy" id="337451"/>
    <lineage>
        <taxon>Eukaryota</taxon>
        <taxon>Viridiplantae</taxon>
        <taxon>Streptophyta</taxon>
        <taxon>Embryophyta</taxon>
        <taxon>Tracheophyta</taxon>
        <taxon>Spermatophyta</taxon>
        <taxon>Magnoliopsida</taxon>
        <taxon>Magnoliidae</taxon>
        <taxon>Laurales</taxon>
        <taxon>Lauraceae</taxon>
        <taxon>Cinnamomum</taxon>
    </lineage>
</organism>
<gene>
    <name evidence="13" type="ORF">CKAN_00623500</name>
</gene>
<keyword evidence="7" id="KW-0482">Metalloprotease</keyword>
<dbReference type="GO" id="GO:0051603">
    <property type="term" value="P:proteolysis involved in protein catabolic process"/>
    <property type="evidence" value="ECO:0007669"/>
    <property type="project" value="TreeGrafter"/>
</dbReference>
<keyword evidence="14" id="KW-1185">Reference proteome</keyword>
<dbReference type="Gene3D" id="3.30.830.10">
    <property type="entry name" value="Metalloenzyme, LuxS/M16 peptidase-like"/>
    <property type="match status" value="4"/>
</dbReference>
<dbReference type="FunFam" id="3.30.830.10:FF:000005">
    <property type="entry name" value="nardilysin isoform X1"/>
    <property type="match status" value="1"/>
</dbReference>
<feature type="domain" description="Peptidase M16 C-terminal" evidence="10">
    <location>
        <begin position="193"/>
        <end position="370"/>
    </location>
</feature>
<evidence type="ECO:0000256" key="6">
    <source>
        <dbReference type="ARBA" id="ARBA00022833"/>
    </source>
</evidence>
<evidence type="ECO:0000256" key="3">
    <source>
        <dbReference type="ARBA" id="ARBA00022670"/>
    </source>
</evidence>
<evidence type="ECO:0000259" key="10">
    <source>
        <dbReference type="Pfam" id="PF05193"/>
    </source>
</evidence>
<dbReference type="STRING" id="337451.A0A443NGW0"/>
<feature type="domain" description="Peptidase M16 N-terminal" evidence="9">
    <location>
        <begin position="31"/>
        <end position="165"/>
    </location>
</feature>
<dbReference type="AlphaFoldDB" id="A0A443NGW0"/>
<evidence type="ECO:0000256" key="8">
    <source>
        <dbReference type="RuleBase" id="RU004447"/>
    </source>
</evidence>
<dbReference type="Pfam" id="PF22456">
    <property type="entry name" value="PqqF-like_C_4"/>
    <property type="match status" value="1"/>
</dbReference>
<dbReference type="GO" id="GO:0004222">
    <property type="term" value="F:metalloendopeptidase activity"/>
    <property type="evidence" value="ECO:0007669"/>
    <property type="project" value="InterPro"/>
</dbReference>
<feature type="domain" description="Coenzyme PQQ synthesis protein F-like C-terminal lobe" evidence="12">
    <location>
        <begin position="775"/>
        <end position="867"/>
    </location>
</feature>
<accession>A0A443NGW0</accession>
<dbReference type="FunFam" id="3.30.830.10:FF:000004">
    <property type="entry name" value="Putative insulin-degrading enzyme"/>
    <property type="match status" value="1"/>
</dbReference>
<keyword evidence="4" id="KW-0479">Metal-binding</keyword>
<proteinExistence type="inferred from homology"/>
<evidence type="ECO:0000313" key="13">
    <source>
        <dbReference type="EMBL" id="RWR77734.1"/>
    </source>
</evidence>
<comment type="similarity">
    <text evidence="2 8">Belongs to the peptidase M16 family.</text>
</comment>
<evidence type="ECO:0000256" key="2">
    <source>
        <dbReference type="ARBA" id="ARBA00007261"/>
    </source>
</evidence>
<evidence type="ECO:0000256" key="1">
    <source>
        <dbReference type="ARBA" id="ARBA00001947"/>
    </source>
</evidence>
<evidence type="ECO:0000259" key="11">
    <source>
        <dbReference type="Pfam" id="PF16187"/>
    </source>
</evidence>
<feature type="domain" description="Peptidase M16 middle/third" evidence="11">
    <location>
        <begin position="378"/>
        <end position="656"/>
    </location>
</feature>
<name>A0A443NGW0_9MAGN</name>
<evidence type="ECO:0000313" key="14">
    <source>
        <dbReference type="Proteomes" id="UP000283530"/>
    </source>
</evidence>
<dbReference type="InterPro" id="IPR011249">
    <property type="entry name" value="Metalloenz_LuxS/M16"/>
</dbReference>
<protein>
    <submittedName>
        <fullName evidence="13">Peptidase M16</fullName>
    </submittedName>
</protein>
<dbReference type="PANTHER" id="PTHR43690:SF18">
    <property type="entry name" value="INSULIN-DEGRADING ENZYME-RELATED"/>
    <property type="match status" value="1"/>
</dbReference>
<dbReference type="GO" id="GO:0005739">
    <property type="term" value="C:mitochondrion"/>
    <property type="evidence" value="ECO:0007669"/>
    <property type="project" value="TreeGrafter"/>
</dbReference>
<evidence type="ECO:0000256" key="5">
    <source>
        <dbReference type="ARBA" id="ARBA00022801"/>
    </source>
</evidence>
<dbReference type="PANTHER" id="PTHR43690">
    <property type="entry name" value="NARDILYSIN"/>
    <property type="match status" value="1"/>
</dbReference>
<evidence type="ECO:0000256" key="7">
    <source>
        <dbReference type="ARBA" id="ARBA00023049"/>
    </source>
</evidence>
<dbReference type="Pfam" id="PF05193">
    <property type="entry name" value="Peptidase_M16_C"/>
    <property type="match status" value="1"/>
</dbReference>
<dbReference type="FunFam" id="3.30.830.10:FF:000003">
    <property type="entry name" value="Insulin-degrading enzyme"/>
    <property type="match status" value="1"/>
</dbReference>
<dbReference type="GO" id="GO:0043171">
    <property type="term" value="P:peptide catabolic process"/>
    <property type="evidence" value="ECO:0007669"/>
    <property type="project" value="TreeGrafter"/>
</dbReference>
<evidence type="ECO:0000259" key="12">
    <source>
        <dbReference type="Pfam" id="PF22456"/>
    </source>
</evidence>
<dbReference type="GO" id="GO:0005829">
    <property type="term" value="C:cytosol"/>
    <property type="evidence" value="ECO:0007669"/>
    <property type="project" value="TreeGrafter"/>
</dbReference>
<dbReference type="EMBL" id="QPKB01000002">
    <property type="protein sequence ID" value="RWR77734.1"/>
    <property type="molecule type" value="Genomic_DNA"/>
</dbReference>
<comment type="caution">
    <text evidence="13">The sequence shown here is derived from an EMBL/GenBank/DDBJ whole genome shotgun (WGS) entry which is preliminary data.</text>
</comment>
<evidence type="ECO:0000256" key="4">
    <source>
        <dbReference type="ARBA" id="ARBA00022723"/>
    </source>
</evidence>
<dbReference type="PROSITE" id="PS00143">
    <property type="entry name" value="INSULINASE"/>
    <property type="match status" value="1"/>
</dbReference>
<dbReference type="InterPro" id="IPR001431">
    <property type="entry name" value="Pept_M16_Zn_BS"/>
</dbReference>
<dbReference type="InterPro" id="IPR011765">
    <property type="entry name" value="Pept_M16_N"/>
</dbReference>
<dbReference type="InterPro" id="IPR007863">
    <property type="entry name" value="Peptidase_M16_C"/>
</dbReference>
<keyword evidence="6" id="KW-0862">Zinc</keyword>
<reference evidence="13 14" key="1">
    <citation type="journal article" date="2019" name="Nat. Plants">
        <title>Stout camphor tree genome fills gaps in understanding of flowering plant genome evolution.</title>
        <authorList>
            <person name="Chaw S.M."/>
            <person name="Liu Y.C."/>
            <person name="Wu Y.W."/>
            <person name="Wang H.Y."/>
            <person name="Lin C.I."/>
            <person name="Wu C.S."/>
            <person name="Ke H.M."/>
            <person name="Chang L.Y."/>
            <person name="Hsu C.Y."/>
            <person name="Yang H.T."/>
            <person name="Sudianto E."/>
            <person name="Hsu M.H."/>
            <person name="Wu K.P."/>
            <person name="Wang L.N."/>
            <person name="Leebens-Mack J.H."/>
            <person name="Tsai I.J."/>
        </authorList>
    </citation>
    <scope>NUCLEOTIDE SEQUENCE [LARGE SCALE GENOMIC DNA]</scope>
    <source>
        <strain evidence="14">cv. Chaw 1501</strain>
        <tissue evidence="13">Young leaves</tissue>
    </source>
</reference>
<evidence type="ECO:0000259" key="9">
    <source>
        <dbReference type="Pfam" id="PF00675"/>
    </source>
</evidence>
<dbReference type="InterPro" id="IPR050626">
    <property type="entry name" value="Peptidase_M16"/>
</dbReference>
<dbReference type="Pfam" id="PF16187">
    <property type="entry name" value="Peptidase_M16_M"/>
    <property type="match status" value="1"/>
</dbReference>
<dbReference type="SUPFAM" id="SSF63411">
    <property type="entry name" value="LuxS/MPP-like metallohydrolase"/>
    <property type="match status" value="4"/>
</dbReference>
<dbReference type="GO" id="GO:0046872">
    <property type="term" value="F:metal ion binding"/>
    <property type="evidence" value="ECO:0007669"/>
    <property type="project" value="UniProtKB-KW"/>
</dbReference>
<keyword evidence="5" id="KW-0378">Hydrolase</keyword>
<sequence length="966" mass="111055">MVARKEDVEIFKPLKDNRGYRRIVLPNALEVLIITDPDTDKAAASMDVRVGNFSDPDGLEGLAHFLEHMLFYASEKYPSEDSYSQYIAEHGGMTNAFTSSEHTNFFFDVNNGCFEEALDRFAQFFIKPLMSPDATLREIKAVDSENRKNILSDAWRMSQLQKHLCAKGHPYHKFSTGSWDTLEVGPKAKGLDTREELIKFYEKNYSANLMRLVVYGKESLDEIQSLVEKKFKGIRNTQLSSFHVPGHPCNPEHLQILVKAVRIEQGDTLRIIWPITPTIRYYKEGPTRYLGHLIGHEGEGSLFSVLRTLGWATSLCAGEGDWSYEFSFFEIVIDLTDAGHDHMRDIVGLLFKYIILLQKSGVQKWIFDELSAIYWTGFHYQDKIPPSDYVVGIASSMHLYPPEDWLVADLPCKFVPATIQMVLDEITPDNVRIFWESKKFEGSTGMVEPWYGTAYSVEKIAGATIQQWLEAAPDVNLHLPSPNVFIPTDLALKDVQEKAKFPVLLRKSAFSRLWYKPDTMFLTPKAYVKIDFNCPQSSFSPEAEVLTDIFARLLMDYLTEEAFDARVAGLYYGIDHTDAGFQVTVIGYNHKMRILVEAIVRKIAQFEVKPDRFSVIKEMVIKDYQNFKFQQPYEQATYYCSLIIEDQSWPWSEQLEVLPHLEADDLARFCPCLLSKAFLECYVAGNMQPDEAESMIQHIEDVFFEGPQPKSKPLFPSQHLRYRIVKLQRGINHFYHTEGLNQSNENSALVHYIQVHKDDFRLNVILQLFVLIAKQPAFYQLRTVEQLGYITFLSRRNYSGIQGVQFVVQSTIKDPAQLDSRVEAFLQMFESKLCEMAYDEFKSNVNALIDMKLEKNKNLVEESSINWGEIVCGTLKFDRMESEVAALREVTQQELIDFFNKHIKIGAPHRKSLRVQVYGGLHNAEFQAAECNTDRPQSVYINDIFSFRRSQPLYGSFRGGFGHMKL</sequence>
<dbReference type="Pfam" id="PF00675">
    <property type="entry name" value="Peptidase_M16"/>
    <property type="match status" value="1"/>
</dbReference>
<dbReference type="InterPro" id="IPR032632">
    <property type="entry name" value="Peptidase_M16_M"/>
</dbReference>
<dbReference type="InterPro" id="IPR054734">
    <property type="entry name" value="PqqF-like_C_4"/>
</dbReference>